<organism evidence="1">
    <name type="scientific">Pseudomonas aeruginosa</name>
    <dbReference type="NCBI Taxonomy" id="287"/>
    <lineage>
        <taxon>Bacteria</taxon>
        <taxon>Pseudomonadati</taxon>
        <taxon>Pseudomonadota</taxon>
        <taxon>Gammaproteobacteria</taxon>
        <taxon>Pseudomonadales</taxon>
        <taxon>Pseudomonadaceae</taxon>
        <taxon>Pseudomonas</taxon>
    </lineage>
</organism>
<dbReference type="AlphaFoldDB" id="A0A6C0L1K1"/>
<geneLocation type="plasmid" evidence="1">
    <name>pNK546b</name>
</geneLocation>
<dbReference type="EMBL" id="MN583270">
    <property type="protein sequence ID" value="QHU24561.1"/>
    <property type="molecule type" value="Genomic_DNA"/>
</dbReference>
<reference evidence="1" key="1">
    <citation type="submission" date="2019-10" db="EMBL/GenBank/DDBJ databases">
        <title>Extensively Drug-Resistant Pseudomonas aeruginosa ST664 clone carrying KPC-2-encoding megaplasmid in a burn clinic.</title>
        <authorList>
            <person name="Li Z."/>
            <person name="Cai Z."/>
            <person name="Cai Z."/>
            <person name="Zhang Y."/>
            <person name="Fu T."/>
            <person name="Jin Y."/>
            <person name="Cheng Z."/>
            <person name="Jin S."/>
            <person name="Wu W."/>
            <person name="Yang L."/>
            <person name="Bai F."/>
        </authorList>
    </citation>
    <scope>NUCLEOTIDE SEQUENCE</scope>
    <source>
        <strain evidence="1">NK546</strain>
        <plasmid evidence="1">pNK546b</plasmid>
    </source>
</reference>
<accession>A0A6C0L1K1</accession>
<proteinExistence type="predicted"/>
<keyword evidence="1" id="KW-0614">Plasmid</keyword>
<name>A0A6C0L1K1_PSEAI</name>
<evidence type="ECO:0000313" key="1">
    <source>
        <dbReference type="EMBL" id="QHU24561.1"/>
    </source>
</evidence>
<sequence length="39" mass="4589">MEAKYWTAQELQELVHRQIIIDHSPKVEMLPVKKKSAGR</sequence>
<protein>
    <submittedName>
        <fullName evidence="1">Uncharacterized protein</fullName>
    </submittedName>
</protein>